<sequence>MTRVLVDTLSFGADSSMENLHGLRPIDCLKHYMKSGAFASLDSNSKAQCKNLLQTLKDKDGEDGHVKSTIRGRPRKRSMPKSSAQERETVTPSKRPRLELLRSYEDIAPTTSQQNDPVDPTGAAQPTCGDAEETPVKRERTEDEANENTPHFSGWSIPPEDAVKMEEGEG</sequence>
<protein>
    <submittedName>
        <fullName evidence="2">Uncharacterized protein</fullName>
    </submittedName>
</protein>
<dbReference type="Proteomes" id="UP001432322">
    <property type="component" value="Unassembled WGS sequence"/>
</dbReference>
<dbReference type="EMBL" id="BTSY01000003">
    <property type="protein sequence ID" value="GMT20660.1"/>
    <property type="molecule type" value="Genomic_DNA"/>
</dbReference>
<feature type="compositionally biased region" description="Basic and acidic residues" evidence="1">
    <location>
        <begin position="96"/>
        <end position="105"/>
    </location>
</feature>
<dbReference type="AlphaFoldDB" id="A0AAV5VM68"/>
<reference evidence="2" key="1">
    <citation type="submission" date="2023-10" db="EMBL/GenBank/DDBJ databases">
        <title>Genome assembly of Pristionchus species.</title>
        <authorList>
            <person name="Yoshida K."/>
            <person name="Sommer R.J."/>
        </authorList>
    </citation>
    <scope>NUCLEOTIDE SEQUENCE</scope>
    <source>
        <strain evidence="2">RS5133</strain>
    </source>
</reference>
<proteinExistence type="predicted"/>
<gene>
    <name evidence="2" type="ORF">PFISCL1PPCAC_11957</name>
</gene>
<accession>A0AAV5VM68</accession>
<feature type="non-terminal residue" evidence="2">
    <location>
        <position position="170"/>
    </location>
</feature>
<evidence type="ECO:0000256" key="1">
    <source>
        <dbReference type="SAM" id="MobiDB-lite"/>
    </source>
</evidence>
<evidence type="ECO:0000313" key="2">
    <source>
        <dbReference type="EMBL" id="GMT20660.1"/>
    </source>
</evidence>
<feature type="compositionally biased region" description="Basic residues" evidence="1">
    <location>
        <begin position="68"/>
        <end position="79"/>
    </location>
</feature>
<feature type="region of interest" description="Disordered" evidence="1">
    <location>
        <begin position="59"/>
        <end position="170"/>
    </location>
</feature>
<feature type="compositionally biased region" description="Basic and acidic residues" evidence="1">
    <location>
        <begin position="134"/>
        <end position="143"/>
    </location>
</feature>
<organism evidence="2 3">
    <name type="scientific">Pristionchus fissidentatus</name>
    <dbReference type="NCBI Taxonomy" id="1538716"/>
    <lineage>
        <taxon>Eukaryota</taxon>
        <taxon>Metazoa</taxon>
        <taxon>Ecdysozoa</taxon>
        <taxon>Nematoda</taxon>
        <taxon>Chromadorea</taxon>
        <taxon>Rhabditida</taxon>
        <taxon>Rhabditina</taxon>
        <taxon>Diplogasteromorpha</taxon>
        <taxon>Diplogasteroidea</taxon>
        <taxon>Neodiplogasteridae</taxon>
        <taxon>Pristionchus</taxon>
    </lineage>
</organism>
<name>A0AAV5VM68_9BILA</name>
<evidence type="ECO:0000313" key="3">
    <source>
        <dbReference type="Proteomes" id="UP001432322"/>
    </source>
</evidence>
<keyword evidence="3" id="KW-1185">Reference proteome</keyword>
<feature type="compositionally biased region" description="Basic and acidic residues" evidence="1">
    <location>
        <begin position="161"/>
        <end position="170"/>
    </location>
</feature>
<comment type="caution">
    <text evidence="2">The sequence shown here is derived from an EMBL/GenBank/DDBJ whole genome shotgun (WGS) entry which is preliminary data.</text>
</comment>